<name>A0ABR9AML2_9BACT</name>
<dbReference type="InterPro" id="IPR023296">
    <property type="entry name" value="Glyco_hydro_beta-prop_sf"/>
</dbReference>
<dbReference type="InterPro" id="IPR006710">
    <property type="entry name" value="Glyco_hydro_43"/>
</dbReference>
<dbReference type="RefSeq" id="WP_192010931.1">
    <property type="nucleotide sequence ID" value="NZ_JACYTQ010000005.1"/>
</dbReference>
<dbReference type="PANTHER" id="PTHR42812:SF5">
    <property type="entry name" value="ENDO-ARABINASE"/>
    <property type="match status" value="1"/>
</dbReference>
<evidence type="ECO:0000313" key="6">
    <source>
        <dbReference type="EMBL" id="MBD8490049.1"/>
    </source>
</evidence>
<evidence type="ECO:0000259" key="5">
    <source>
        <dbReference type="Pfam" id="PF17851"/>
    </source>
</evidence>
<dbReference type="CDD" id="cd08999">
    <property type="entry name" value="GH43_ABN-like"/>
    <property type="match status" value="1"/>
</dbReference>
<dbReference type="SUPFAM" id="SSF75005">
    <property type="entry name" value="Arabinanase/levansucrase/invertase"/>
    <property type="match status" value="1"/>
</dbReference>
<comment type="caution">
    <text evidence="6">The sequence shown here is derived from an EMBL/GenBank/DDBJ whole genome shotgun (WGS) entry which is preliminary data.</text>
</comment>
<evidence type="ECO:0000256" key="4">
    <source>
        <dbReference type="RuleBase" id="RU361187"/>
    </source>
</evidence>
<dbReference type="Gene3D" id="2.115.10.20">
    <property type="entry name" value="Glycosyl hydrolase domain, family 43"/>
    <property type="match status" value="1"/>
</dbReference>
<dbReference type="Pfam" id="PF17851">
    <property type="entry name" value="GH43_C2"/>
    <property type="match status" value="1"/>
</dbReference>
<organism evidence="6 7">
    <name type="scientific">Echinicola arenosa</name>
    <dbReference type="NCBI Taxonomy" id="2774144"/>
    <lineage>
        <taxon>Bacteria</taxon>
        <taxon>Pseudomonadati</taxon>
        <taxon>Bacteroidota</taxon>
        <taxon>Cytophagia</taxon>
        <taxon>Cytophagales</taxon>
        <taxon>Cyclobacteriaceae</taxon>
        <taxon>Echinicola</taxon>
    </lineage>
</organism>
<feature type="domain" description="Beta-xylosidase C-terminal Concanavalin A-like" evidence="5">
    <location>
        <begin position="336"/>
        <end position="508"/>
    </location>
</feature>
<dbReference type="InterPro" id="IPR051795">
    <property type="entry name" value="Glycosyl_Hydrlase_43"/>
</dbReference>
<dbReference type="EMBL" id="JACYTQ010000005">
    <property type="protein sequence ID" value="MBD8490049.1"/>
    <property type="molecule type" value="Genomic_DNA"/>
</dbReference>
<dbReference type="Gene3D" id="2.60.120.200">
    <property type="match status" value="1"/>
</dbReference>
<evidence type="ECO:0000313" key="7">
    <source>
        <dbReference type="Proteomes" id="UP000647133"/>
    </source>
</evidence>
<dbReference type="Pfam" id="PF04616">
    <property type="entry name" value="Glyco_hydro_43"/>
    <property type="match status" value="1"/>
</dbReference>
<dbReference type="InterPro" id="IPR041542">
    <property type="entry name" value="GH43_C2"/>
</dbReference>
<keyword evidence="3 4" id="KW-0326">Glycosidase</keyword>
<evidence type="ECO:0000256" key="3">
    <source>
        <dbReference type="ARBA" id="ARBA00023295"/>
    </source>
</evidence>
<protein>
    <submittedName>
        <fullName evidence="6">Family 43 glycosylhydrolase</fullName>
    </submittedName>
</protein>
<dbReference type="Proteomes" id="UP000647133">
    <property type="component" value="Unassembled WGS sequence"/>
</dbReference>
<evidence type="ECO:0000256" key="2">
    <source>
        <dbReference type="ARBA" id="ARBA00022801"/>
    </source>
</evidence>
<keyword evidence="7" id="KW-1185">Reference proteome</keyword>
<proteinExistence type="inferred from homology"/>
<gene>
    <name evidence="6" type="ORF">IFO69_14930</name>
</gene>
<sequence>MNKPILFLLLTLVWGCSGNKQQDQVDQASKLPIENPVIRGEFPDPSVIQVGDTYYACGTSNDWAPIYPIYSSADLENWEFETYVFMEAPDWTMGSFWAPELYYKDGTFYCYYTAKRKDGISCIGVASTQDISQGFEDHGVLIEWGSESIDAFVNEVEGQLYVTWKAYGLNPDKPIQILGSKLSDNGLQLEGEVFEVVTAEAETWERGGIEGQSIVQHGGDLYLLYSGAACCGGGCDYKVGVARAKQMEGPWEKYAGNPILTDFGDWKCPGHGTPVMTSNEEWYYLYHAYQKEGFPYMGRSGLLSPLSWDENTGWPYFKTLDLMEGPAKDQELSGIQDEFDQDRLEQFWRWDLASFLPATEVRDGMLYLGGKAKHQNSPIDMALSVIPKRPSYEVRTKLKSQPDVIKGILIYGTHDSSIGLGLQGGKLGVFEVRNGEWQELASVQLMSSEDIVLKAKVEEGHKVSFAYQEAEGEWLDIAIDQQGATEVVGDFLEFWQWGVKPGIFVKGEEGGTFESFELKYP</sequence>
<dbReference type="SUPFAM" id="SSF49899">
    <property type="entry name" value="Concanavalin A-like lectins/glucanases"/>
    <property type="match status" value="1"/>
</dbReference>
<reference evidence="6 7" key="1">
    <citation type="submission" date="2020-09" db="EMBL/GenBank/DDBJ databases">
        <title>Echinicola sp. CAU 1574 isolated from sand of Sido Beach.</title>
        <authorList>
            <person name="Kim W."/>
        </authorList>
    </citation>
    <scope>NUCLEOTIDE SEQUENCE [LARGE SCALE GENOMIC DNA]</scope>
    <source>
        <strain evidence="6 7">CAU 1574</strain>
    </source>
</reference>
<comment type="similarity">
    <text evidence="1 4">Belongs to the glycosyl hydrolase 43 family.</text>
</comment>
<accession>A0ABR9AML2</accession>
<evidence type="ECO:0000256" key="1">
    <source>
        <dbReference type="ARBA" id="ARBA00009865"/>
    </source>
</evidence>
<dbReference type="PANTHER" id="PTHR42812">
    <property type="entry name" value="BETA-XYLOSIDASE"/>
    <property type="match status" value="1"/>
</dbReference>
<dbReference type="InterPro" id="IPR013320">
    <property type="entry name" value="ConA-like_dom_sf"/>
</dbReference>
<keyword evidence="2 4" id="KW-0378">Hydrolase</keyword>